<evidence type="ECO:0000313" key="4">
    <source>
        <dbReference type="Proteomes" id="UP000237105"/>
    </source>
</evidence>
<accession>A0A2P5DYL1</accession>
<keyword evidence="1" id="KW-0677">Repeat</keyword>
<dbReference type="InterPro" id="IPR032675">
    <property type="entry name" value="LRR_dom_sf"/>
</dbReference>
<evidence type="ECO:0000259" key="2">
    <source>
        <dbReference type="Pfam" id="PF23598"/>
    </source>
</evidence>
<organism evidence="3 4">
    <name type="scientific">Parasponia andersonii</name>
    <name type="common">Sponia andersonii</name>
    <dbReference type="NCBI Taxonomy" id="3476"/>
    <lineage>
        <taxon>Eukaryota</taxon>
        <taxon>Viridiplantae</taxon>
        <taxon>Streptophyta</taxon>
        <taxon>Embryophyta</taxon>
        <taxon>Tracheophyta</taxon>
        <taxon>Spermatophyta</taxon>
        <taxon>Magnoliopsida</taxon>
        <taxon>eudicotyledons</taxon>
        <taxon>Gunneridae</taxon>
        <taxon>Pentapetalae</taxon>
        <taxon>rosids</taxon>
        <taxon>fabids</taxon>
        <taxon>Rosales</taxon>
        <taxon>Cannabaceae</taxon>
        <taxon>Parasponia</taxon>
    </lineage>
</organism>
<proteinExistence type="predicted"/>
<feature type="domain" description="Disease resistance R13L4/SHOC-2-like LRR" evidence="2">
    <location>
        <begin position="33"/>
        <end position="151"/>
    </location>
</feature>
<dbReference type="InterPro" id="IPR055414">
    <property type="entry name" value="LRR_R13L4/SHOC2-like"/>
</dbReference>
<feature type="non-terminal residue" evidence="3">
    <location>
        <position position="1"/>
    </location>
</feature>
<name>A0A2P5DYL1_PARAD</name>
<keyword evidence="4" id="KW-1185">Reference proteome</keyword>
<evidence type="ECO:0000313" key="3">
    <source>
        <dbReference type="EMBL" id="PON78395.1"/>
    </source>
</evidence>
<dbReference type="OrthoDB" id="598235at2759"/>
<dbReference type="AlphaFoldDB" id="A0A2P5DYL1"/>
<dbReference type="Pfam" id="PF23598">
    <property type="entry name" value="LRR_14"/>
    <property type="match status" value="1"/>
</dbReference>
<dbReference type="Proteomes" id="UP000237105">
    <property type="component" value="Unassembled WGS sequence"/>
</dbReference>
<dbReference type="EMBL" id="JXTB01000009">
    <property type="protein sequence ID" value="PON78395.1"/>
    <property type="molecule type" value="Genomic_DNA"/>
</dbReference>
<dbReference type="SUPFAM" id="SSF52047">
    <property type="entry name" value="RNI-like"/>
    <property type="match status" value="1"/>
</dbReference>
<comment type="caution">
    <text evidence="3">The sequence shown here is derived from an EMBL/GenBank/DDBJ whole genome shotgun (WGS) entry which is preliminary data.</text>
</comment>
<sequence length="153" mass="17757">CKSYQLRLRINLRNLRHLEIELISEETNYSLDLSVRIHEGIENLEELQTLLSVRAYPSAIDLVKKLERLRKLKVLVIYQLTAEIGNALGATIEKMNHLEESNLRAINEVEILDLKCISSSPHLLRYLQLSSRLHQLPEWISKLPNLQGLVLHF</sequence>
<gene>
    <name evidence="3" type="ORF">PanWU01x14_020330</name>
</gene>
<evidence type="ECO:0000256" key="1">
    <source>
        <dbReference type="ARBA" id="ARBA00022737"/>
    </source>
</evidence>
<protein>
    <submittedName>
        <fullName evidence="3">LRR domain containing protein</fullName>
    </submittedName>
</protein>
<dbReference type="Gene3D" id="3.80.10.10">
    <property type="entry name" value="Ribonuclease Inhibitor"/>
    <property type="match status" value="1"/>
</dbReference>
<reference evidence="4" key="1">
    <citation type="submission" date="2016-06" db="EMBL/GenBank/DDBJ databases">
        <title>Parallel loss of symbiosis genes in relatives of nitrogen-fixing non-legume Parasponia.</title>
        <authorList>
            <person name="Van Velzen R."/>
            <person name="Holmer R."/>
            <person name="Bu F."/>
            <person name="Rutten L."/>
            <person name="Van Zeijl A."/>
            <person name="Liu W."/>
            <person name="Santuari L."/>
            <person name="Cao Q."/>
            <person name="Sharma T."/>
            <person name="Shen D."/>
            <person name="Roswanjaya Y."/>
            <person name="Wardhani T."/>
            <person name="Kalhor M.S."/>
            <person name="Jansen J."/>
            <person name="Van den Hoogen J."/>
            <person name="Gungor B."/>
            <person name="Hartog M."/>
            <person name="Hontelez J."/>
            <person name="Verver J."/>
            <person name="Yang W.-C."/>
            <person name="Schijlen E."/>
            <person name="Repin R."/>
            <person name="Schilthuizen M."/>
            <person name="Schranz E."/>
            <person name="Heidstra R."/>
            <person name="Miyata K."/>
            <person name="Fedorova E."/>
            <person name="Kohlen W."/>
            <person name="Bisseling T."/>
            <person name="Smit S."/>
            <person name="Geurts R."/>
        </authorList>
    </citation>
    <scope>NUCLEOTIDE SEQUENCE [LARGE SCALE GENOMIC DNA]</scope>
    <source>
        <strain evidence="4">cv. WU1-14</strain>
    </source>
</reference>